<reference evidence="1" key="1">
    <citation type="journal article" date="2020" name="Nature">
        <title>Giant virus diversity and host interactions through global metagenomics.</title>
        <authorList>
            <person name="Schulz F."/>
            <person name="Roux S."/>
            <person name="Paez-Espino D."/>
            <person name="Jungbluth S."/>
            <person name="Walsh D.A."/>
            <person name="Denef V.J."/>
            <person name="McMahon K.D."/>
            <person name="Konstantinidis K.T."/>
            <person name="Eloe-Fadrosh E.A."/>
            <person name="Kyrpides N.C."/>
            <person name="Woyke T."/>
        </authorList>
    </citation>
    <scope>NUCLEOTIDE SEQUENCE</scope>
    <source>
        <strain evidence="1">GVMAG-M-3300024301-20</strain>
    </source>
</reference>
<evidence type="ECO:0008006" key="2">
    <source>
        <dbReference type="Google" id="ProtNLM"/>
    </source>
</evidence>
<proteinExistence type="predicted"/>
<dbReference type="AlphaFoldDB" id="A0A6C0IW11"/>
<organism evidence="1">
    <name type="scientific">viral metagenome</name>
    <dbReference type="NCBI Taxonomy" id="1070528"/>
    <lineage>
        <taxon>unclassified sequences</taxon>
        <taxon>metagenomes</taxon>
        <taxon>organismal metagenomes</taxon>
    </lineage>
</organism>
<protein>
    <recommendedName>
        <fullName evidence="2">Nucleotide-diphospho-sugar transferase domain-containing protein</fullName>
    </recommendedName>
</protein>
<accession>A0A6C0IW11</accession>
<dbReference type="EMBL" id="MN740245">
    <property type="protein sequence ID" value="QHT95723.1"/>
    <property type="molecule type" value="Genomic_DNA"/>
</dbReference>
<name>A0A6C0IW11_9ZZZZ</name>
<sequence length="196" mass="22871">MNRNAYLLTVDPLSKRAIFSKNILEQIGFNVILVTALTNSNKVLSNKLSMLHIYEIISKKNDSWSYVFEDDINLLEKISIDEIIQYENISEMFFYLGCCRYLDSINNSNYVINNYPVYTVQYGVRGLHSIGISKQCATQLIEFSKIYENEVYMDVILEHFCNKCPANVVRYDLESYIEGHRGIVFQDRHKFPTSIF</sequence>
<evidence type="ECO:0000313" key="1">
    <source>
        <dbReference type="EMBL" id="QHT95723.1"/>
    </source>
</evidence>